<protein>
    <submittedName>
        <fullName evidence="12">Non-reducing polyketide synthase andM</fullName>
    </submittedName>
</protein>
<dbReference type="GO" id="GO:0032259">
    <property type="term" value="P:methylation"/>
    <property type="evidence" value="ECO:0007669"/>
    <property type="project" value="UniProtKB-KW"/>
</dbReference>
<dbReference type="SUPFAM" id="SSF52151">
    <property type="entry name" value="FabD/lysophospholipase-like"/>
    <property type="match status" value="1"/>
</dbReference>
<dbReference type="GO" id="GO:0044550">
    <property type="term" value="P:secondary metabolite biosynthetic process"/>
    <property type="evidence" value="ECO:0007669"/>
    <property type="project" value="TreeGrafter"/>
</dbReference>
<dbReference type="SUPFAM" id="SSF47336">
    <property type="entry name" value="ACP-like"/>
    <property type="match status" value="1"/>
</dbReference>
<dbReference type="Gene3D" id="3.10.129.110">
    <property type="entry name" value="Polyketide synthase dehydratase"/>
    <property type="match status" value="1"/>
</dbReference>
<dbReference type="Pfam" id="PF00109">
    <property type="entry name" value="ketoacyl-synt"/>
    <property type="match status" value="1"/>
</dbReference>
<evidence type="ECO:0000256" key="7">
    <source>
        <dbReference type="PROSITE-ProRule" id="PRU01363"/>
    </source>
</evidence>
<comment type="pathway">
    <text evidence="1">Secondary metabolite biosynthesis.</text>
</comment>
<gene>
    <name evidence="12" type="ORF">CH35J_001606</name>
</gene>
<dbReference type="InterPro" id="IPR016036">
    <property type="entry name" value="Malonyl_transacylase_ACP-bd"/>
</dbReference>
<dbReference type="InterPro" id="IPR014030">
    <property type="entry name" value="Ketoacyl_synth_N"/>
</dbReference>
<evidence type="ECO:0000259" key="9">
    <source>
        <dbReference type="PROSITE" id="PS50075"/>
    </source>
</evidence>
<feature type="domain" description="Carrier" evidence="9">
    <location>
        <begin position="1686"/>
        <end position="1762"/>
    </location>
</feature>
<dbReference type="InterPro" id="IPR013217">
    <property type="entry name" value="Methyltransf_12"/>
</dbReference>
<dbReference type="SUPFAM" id="SSF53901">
    <property type="entry name" value="Thiolase-like"/>
    <property type="match status" value="1"/>
</dbReference>
<dbReference type="SMART" id="SM00827">
    <property type="entry name" value="PKS_AT"/>
    <property type="match status" value="1"/>
</dbReference>
<dbReference type="CDD" id="cd00833">
    <property type="entry name" value="PKS"/>
    <property type="match status" value="1"/>
</dbReference>
<keyword evidence="5" id="KW-0808">Transferase</keyword>
<dbReference type="PROSITE" id="PS52004">
    <property type="entry name" value="KS3_2"/>
    <property type="match status" value="1"/>
</dbReference>
<dbReference type="InterPro" id="IPR018201">
    <property type="entry name" value="Ketoacyl_synth_AS"/>
</dbReference>
<dbReference type="InterPro" id="IPR009081">
    <property type="entry name" value="PP-bd_ACP"/>
</dbReference>
<evidence type="ECO:0000256" key="3">
    <source>
        <dbReference type="ARBA" id="ARBA00022553"/>
    </source>
</evidence>
<keyword evidence="6" id="KW-0511">Multifunctional enzyme</keyword>
<feature type="region of interest" description="C-terminal hotdog fold" evidence="7">
    <location>
        <begin position="1449"/>
        <end position="1599"/>
    </location>
</feature>
<dbReference type="InterPro" id="IPR049900">
    <property type="entry name" value="PKS_mFAS_DH"/>
</dbReference>
<reference evidence="12 13" key="1">
    <citation type="journal article" date="2019" name="Genome Biol. Evol.">
        <title>Genomic Plasticity Mediated by Transposable Elements in the Plant Pathogenic Fungus Colletotrichum higginsianum.</title>
        <authorList>
            <person name="Tsushima A."/>
            <person name="Gan P."/>
            <person name="Kumakura N."/>
            <person name="Narusaka M."/>
            <person name="Takano Y."/>
            <person name="Narusaka Y."/>
            <person name="Shirasu K."/>
        </authorList>
    </citation>
    <scope>NUCLEOTIDE SEQUENCE [LARGE SCALE GENOMIC DNA]</scope>
    <source>
        <strain evidence="12 13">MAFF305635-RFP</strain>
    </source>
</reference>
<dbReference type="Pfam" id="PF00550">
    <property type="entry name" value="PP-binding"/>
    <property type="match status" value="1"/>
</dbReference>
<dbReference type="SUPFAM" id="SSF55048">
    <property type="entry name" value="Probable ACP-binding domain of malonyl-CoA ACP transacylase"/>
    <property type="match status" value="1"/>
</dbReference>
<dbReference type="Gene3D" id="3.40.50.150">
    <property type="entry name" value="Vaccinia Virus protein VP39"/>
    <property type="match status" value="1"/>
</dbReference>
<feature type="domain" description="PKS/mFAS DH" evidence="11">
    <location>
        <begin position="1290"/>
        <end position="1599"/>
    </location>
</feature>
<evidence type="ECO:0000256" key="2">
    <source>
        <dbReference type="ARBA" id="ARBA00022450"/>
    </source>
</evidence>
<dbReference type="PANTHER" id="PTHR43775">
    <property type="entry name" value="FATTY ACID SYNTHASE"/>
    <property type="match status" value="1"/>
</dbReference>
<dbReference type="InterPro" id="IPR020841">
    <property type="entry name" value="PKS_Beta-ketoAc_synthase_dom"/>
</dbReference>
<feature type="region of interest" description="Disordered" evidence="8">
    <location>
        <begin position="1657"/>
        <end position="1690"/>
    </location>
</feature>
<dbReference type="GO" id="GO:0004315">
    <property type="term" value="F:3-oxoacyl-[acyl-carrier-protein] synthase activity"/>
    <property type="evidence" value="ECO:0007669"/>
    <property type="project" value="InterPro"/>
</dbReference>
<dbReference type="Gene3D" id="1.10.1200.10">
    <property type="entry name" value="ACP-like"/>
    <property type="match status" value="1"/>
</dbReference>
<dbReference type="InterPro" id="IPR016035">
    <property type="entry name" value="Acyl_Trfase/lysoPLipase"/>
</dbReference>
<dbReference type="PROSITE" id="PS00606">
    <property type="entry name" value="KS3_1"/>
    <property type="match status" value="1"/>
</dbReference>
<dbReference type="InterPro" id="IPR036736">
    <property type="entry name" value="ACP-like_sf"/>
</dbReference>
<evidence type="ECO:0000256" key="4">
    <source>
        <dbReference type="ARBA" id="ARBA00022603"/>
    </source>
</evidence>
<dbReference type="Gene3D" id="3.30.70.3290">
    <property type="match status" value="1"/>
</dbReference>
<dbReference type="SUPFAM" id="SSF53335">
    <property type="entry name" value="S-adenosyl-L-methionine-dependent methyltransferases"/>
    <property type="match status" value="1"/>
</dbReference>
<dbReference type="Gene3D" id="3.40.47.10">
    <property type="match status" value="1"/>
</dbReference>
<feature type="domain" description="Ketosynthase family 3 (KS3)" evidence="10">
    <location>
        <begin position="399"/>
        <end position="795"/>
    </location>
</feature>
<keyword evidence="4" id="KW-0489">Methyltransferase</keyword>
<feature type="region of interest" description="N-terminal hotdog fold" evidence="7">
    <location>
        <begin position="1290"/>
        <end position="1424"/>
    </location>
</feature>
<name>A0A4T0WLI6_9PEZI</name>
<comment type="caution">
    <text evidence="7">Lacks conserved residue(s) required for the propagation of feature annotation.</text>
</comment>
<dbReference type="GO" id="GO:0008168">
    <property type="term" value="F:methyltransferase activity"/>
    <property type="evidence" value="ECO:0007669"/>
    <property type="project" value="UniProtKB-KW"/>
</dbReference>
<sequence length="2197" mass="236855">MSAETPSLLVCGPLISDPDATHLARIRSALVHTPQLAELRQAVTELPGVWSLLAGGEPSLERVHAAPLLQAFAEWINKGNSSGLLAAGQSSRNTRLAVLTVLSHLAEYVTFLRGLDAGAEEDLAGELDEHTKTLGGLRDGGVQGLCVGMLSASALACARNTSEVAELGAVAVRLAMCSAAFVDLDQIQSSDPTVCVSARLPRNAGEGDEQDRQPFQEALESYPEAYIGVRMDVAGTTITATKSITGPLTRHLEGQGAMTKEIDLKGRFHYPGHEDALQKLVRLCESTPMLQFPQNRYPLVPLRQTITGDVVTDETPLHETVLRCILTETADWHTTMTRAVSALAGSPETKSSPAGNRTRLLVQLGIAECIPRSVLAGIPSIRVLQPTTGKPARPGHYPDDAIAVIGMSCRFPDAETPEHFWEIIQSGAKAGSVFPDVGSFDCGLFRKSPREAEYMDPQHRLALHLAYEALEAAGHFSPSSSSTDDVGCYVGMSSCDYEDHVNARPPTAFSFTGTARAFASGRISHFFGLTGPSVVVDTACSSSGVAIHTACRAVLSGECAVALAGGVNLMTDEGQAHQNLAGASFLSPTGQCRPFDAAADGYRRGQGGGFVLLKRLSAAVADNDRVLGVIAASAVNNSKGNRSITLPSSESQSRLYRQVLGSANVHPSHVSYVEAHGTGTQKGDPVECQSIRSVFGGSSRAGSSSPIRLGSVKGNLGHGEAASGIASLVKVLLMLQHGVITPQANFSMLNPAIPPLEGDNMEIVVSPASWRGPFRTALVNNYGASGANAAMVVCQAPSTHLSQIASTRTAAMTTTHRYPFVITANTASSLHRSCLALLRFIETLPAGLNNDSLPSLAFHLAQRQNHALVHRIVFSARSVAELKAHLLAQVEGGNIPSDTSSQAQKTGTKPVVLLFSGQTGRRAHLNRDAYTSFHLLRHHLDRCDRTLQTLGLRSLFPRIFDADPLEDLVDLHCMQFALQYSVAASWTDSGLEIKALVGHSLGQLTALCVSGALSLADSLRMVSGRALLIQTAWKQERGCMLSVDADAATVETLAQSVSAEDKVEIACYNAALHQVVAGTEAAVAAFENAAGSSGISTKRLAVTHAFHSKLLDDILPEYHRLLRSLEFRPAKIPIEPCSEFGGGWDSVTPDIVGRQSREPVYFAAAMARVEQRLGSCVWLEVGSGSAAITMARRALESQKPSSQAMVSHSFYAAQLHSPEPVSSVADSTVGLWNEGVRVQFWLYHASQRQSFVPMDLPSYQFDKTQYWLPFIERNKGSDSNDQSASSQAAPDLVTLVGSLGSAEPQAYEFSINQESDEYALFVKGRTVFGHFLAPGSVYAESAARAFALLPTDNTPQPPASVELGQMKLHAPFGLDLQRRLRLVLRQQTASSWEFVVESCPLHDDKEISPKPQASGTVRLQGQGRSPFGTSQSILRRLFDRCGELREDRGASVVQGAYVKKIMSRVASYDDRYFGIRFVASRGLEAVGDVDALPIVSECRAGTALSPPVFDNFLLVAEMHAGSLGDLADDHLYICGGFEAIVPGDQTSQTDGPWTVLSTLERENDKTLVSDILVFHAGSKKLALSILGARLTQIPARSLQKTLDDMNAARPAKVSNSEDVLTPPLPAVESPPTDLSNGQIHCDLRSALSPLIRSTTSLSQLTSSDDTKDSLGLSSRPSITPASSATSENDQDTTALYNLLAEHLDCSNGIPPDMPLGNIGLDSLISIQLQSDLEKLFGKSPALKLIDENTTFLELCGMVLQQDLSSQLKSRLSPVDSANARTTLNEPLQAYGGYGHAMSVVAPAPVSPQDTPPFLPLAVEAFKRVKKDTGAFAQKTGFAGFYPDVQQKQTSLVLSYILEAFATLGCDLGTLQLKDRLPGIPHPAKYQRLMGRLHDILEEAGIISPPDAQLFRYRTDAPLPPPTPSEDLYRQILDECPLYRPDHQLLGVTASRLADCISGRADPLQLLFQDQASLKLLEDVYVSSPMFSTGNSMLGEMLRGLFSQARFQREGGSEKLRILEIGAGTGATTRRVLDQLIQSGVDFSYTFTDISLALVNGSKRKFTASYGRQRVDSDMEFTVLDIERPPPASMLQAFHLVISSNCIHATRDLRTSCGNIEKLVRRGDGMLCLLELTRPLAWLDCVFGLLDGWWRFEDGRKYALAHEDEWRARLESAGFQNVDWTGDGSRESEHFRLITAWH</sequence>
<dbReference type="InterPro" id="IPR032088">
    <property type="entry name" value="SAT"/>
</dbReference>
<feature type="compositionally biased region" description="Low complexity" evidence="8">
    <location>
        <begin position="1657"/>
        <end position="1674"/>
    </location>
</feature>
<dbReference type="InterPro" id="IPR014031">
    <property type="entry name" value="Ketoacyl_synth_C"/>
</dbReference>
<feature type="compositionally biased region" description="Polar residues" evidence="8">
    <location>
        <begin position="1675"/>
        <end position="1690"/>
    </location>
</feature>
<evidence type="ECO:0000256" key="8">
    <source>
        <dbReference type="SAM" id="MobiDB-lite"/>
    </source>
</evidence>
<accession>A0A4T0WLI6</accession>
<dbReference type="GO" id="GO:0004312">
    <property type="term" value="F:fatty acid synthase activity"/>
    <property type="evidence" value="ECO:0007669"/>
    <property type="project" value="TreeGrafter"/>
</dbReference>
<dbReference type="PROSITE" id="PS52019">
    <property type="entry name" value="PKS_MFAS_DH"/>
    <property type="match status" value="1"/>
</dbReference>
<comment type="caution">
    <text evidence="12">The sequence shown here is derived from an EMBL/GenBank/DDBJ whole genome shotgun (WGS) entry which is preliminary data.</text>
</comment>
<proteinExistence type="predicted"/>
<dbReference type="InterPro" id="IPR001227">
    <property type="entry name" value="Ac_transferase_dom_sf"/>
</dbReference>
<dbReference type="Pfam" id="PF08242">
    <property type="entry name" value="Methyltransf_12"/>
    <property type="match status" value="1"/>
</dbReference>
<organism evidence="12 13">
    <name type="scientific">Colletotrichum higginsianum</name>
    <dbReference type="NCBI Taxonomy" id="80884"/>
    <lineage>
        <taxon>Eukaryota</taxon>
        <taxon>Fungi</taxon>
        <taxon>Dikarya</taxon>
        <taxon>Ascomycota</taxon>
        <taxon>Pezizomycotina</taxon>
        <taxon>Sordariomycetes</taxon>
        <taxon>Hypocreomycetidae</taxon>
        <taxon>Glomerellales</taxon>
        <taxon>Glomerellaceae</taxon>
        <taxon>Colletotrichum</taxon>
        <taxon>Colletotrichum destructivum species complex</taxon>
    </lineage>
</organism>
<dbReference type="Pfam" id="PF02801">
    <property type="entry name" value="Ketoacyl-synt_C"/>
    <property type="match status" value="1"/>
</dbReference>
<dbReference type="EMBL" id="MWPZ01000001">
    <property type="protein sequence ID" value="TID07316.1"/>
    <property type="molecule type" value="Genomic_DNA"/>
</dbReference>
<dbReference type="GO" id="GO:0006633">
    <property type="term" value="P:fatty acid biosynthetic process"/>
    <property type="evidence" value="ECO:0007669"/>
    <property type="project" value="InterPro"/>
</dbReference>
<dbReference type="InterPro" id="IPR050091">
    <property type="entry name" value="PKS_NRPS_Biosynth_Enz"/>
</dbReference>
<dbReference type="SMART" id="SM00825">
    <property type="entry name" value="PKS_KS"/>
    <property type="match status" value="1"/>
</dbReference>
<dbReference type="OrthoDB" id="329835at2759"/>
<dbReference type="Pfam" id="PF00698">
    <property type="entry name" value="Acyl_transf_1"/>
    <property type="match status" value="1"/>
</dbReference>
<evidence type="ECO:0000256" key="1">
    <source>
        <dbReference type="ARBA" id="ARBA00005179"/>
    </source>
</evidence>
<dbReference type="InterPro" id="IPR042104">
    <property type="entry name" value="PKS_dehydratase_sf"/>
</dbReference>
<dbReference type="InterPro" id="IPR016039">
    <property type="entry name" value="Thiolase-like"/>
</dbReference>
<dbReference type="Proteomes" id="UP000305883">
    <property type="component" value="Unassembled WGS sequence"/>
</dbReference>
<evidence type="ECO:0000259" key="11">
    <source>
        <dbReference type="PROSITE" id="PS52019"/>
    </source>
</evidence>
<evidence type="ECO:0000313" key="13">
    <source>
        <dbReference type="Proteomes" id="UP000305883"/>
    </source>
</evidence>
<evidence type="ECO:0000313" key="12">
    <source>
        <dbReference type="EMBL" id="TID07316.1"/>
    </source>
</evidence>
<dbReference type="PROSITE" id="PS50075">
    <property type="entry name" value="CARRIER"/>
    <property type="match status" value="1"/>
</dbReference>
<dbReference type="PANTHER" id="PTHR43775:SF21">
    <property type="entry name" value="NON-REDUCING POLYKETIDE SYNTHASE AUSA-RELATED"/>
    <property type="match status" value="1"/>
</dbReference>
<dbReference type="Pfam" id="PF16073">
    <property type="entry name" value="SAT"/>
    <property type="match status" value="1"/>
</dbReference>
<evidence type="ECO:0000259" key="10">
    <source>
        <dbReference type="PROSITE" id="PS52004"/>
    </source>
</evidence>
<feature type="region of interest" description="Disordered" evidence="8">
    <location>
        <begin position="1608"/>
        <end position="1638"/>
    </location>
</feature>
<dbReference type="Gene3D" id="3.40.366.10">
    <property type="entry name" value="Malonyl-Coenzyme A Acyl Carrier Protein, domain 2"/>
    <property type="match status" value="2"/>
</dbReference>
<dbReference type="InterPro" id="IPR029063">
    <property type="entry name" value="SAM-dependent_MTases_sf"/>
</dbReference>
<keyword evidence="2" id="KW-0596">Phosphopantetheine</keyword>
<dbReference type="Pfam" id="PF18558">
    <property type="entry name" value="HTH_51"/>
    <property type="match status" value="1"/>
</dbReference>
<evidence type="ECO:0000256" key="6">
    <source>
        <dbReference type="ARBA" id="ARBA00023268"/>
    </source>
</evidence>
<dbReference type="InterPro" id="IPR014043">
    <property type="entry name" value="Acyl_transferase_dom"/>
</dbReference>
<dbReference type="InterPro" id="IPR041068">
    <property type="entry name" value="HTH_51"/>
</dbReference>
<keyword evidence="3" id="KW-0597">Phosphoprotein</keyword>
<evidence type="ECO:0000256" key="5">
    <source>
        <dbReference type="ARBA" id="ARBA00022679"/>
    </source>
</evidence>